<dbReference type="InterPro" id="IPR003582">
    <property type="entry name" value="ShKT_dom"/>
</dbReference>
<dbReference type="PANTHER" id="PTHR46707">
    <property type="entry name" value="PROTEIN CBG07468"/>
    <property type="match status" value="1"/>
</dbReference>
<dbReference type="Gene3D" id="3.40.50.1820">
    <property type="entry name" value="alpha/beta hydrolase"/>
    <property type="match status" value="1"/>
</dbReference>
<dbReference type="InterPro" id="IPR029058">
    <property type="entry name" value="AB_hydrolase_fold"/>
</dbReference>
<protein>
    <recommendedName>
        <fullName evidence="2">ShKT domain-containing protein</fullName>
    </recommendedName>
</protein>
<sequence>MYAKLLSDLNFNVGMIREAKLRAQNGLPTFVYLTEHFNKAIYPEGYEVTGATHVSELPYIFEIFPSGKFAINGDTVEESVNKIFQQTMINFVKTGRLLALLSVTLVHVAFATAGGDNGDTCDTNQCKTLDSGGFLYECFCTTCDTSTSTCAAPTTAAVVTTQAAAVTTAAAGTTTKAAAATTATTAKVTAAPVATTKAGASCGVDNSNCATWVSNGFCTSTSYTAAQKLQYCPNYCNQCGATTTKATTVKTTVKTTAKVTVKATTAKLCPADTNANCATWAANGFCTNPGYTAAQIASYCSRTCKTC</sequence>
<name>A0AA36CSR7_9BILA</name>
<dbReference type="SUPFAM" id="SSF53474">
    <property type="entry name" value="alpha/beta-Hydrolases"/>
    <property type="match status" value="1"/>
</dbReference>
<feature type="domain" description="ShKT" evidence="2">
    <location>
        <begin position="202"/>
        <end position="239"/>
    </location>
</feature>
<feature type="non-terminal residue" evidence="3">
    <location>
        <position position="1"/>
    </location>
</feature>
<evidence type="ECO:0000313" key="3">
    <source>
        <dbReference type="EMBL" id="CAJ0574632.1"/>
    </source>
</evidence>
<dbReference type="Proteomes" id="UP001177023">
    <property type="component" value="Unassembled WGS sequence"/>
</dbReference>
<proteinExistence type="predicted"/>
<dbReference type="EMBL" id="CATQJA010002632">
    <property type="protein sequence ID" value="CAJ0574632.1"/>
    <property type="molecule type" value="Genomic_DNA"/>
</dbReference>
<dbReference type="SMART" id="SM00254">
    <property type="entry name" value="ShKT"/>
    <property type="match status" value="2"/>
</dbReference>
<gene>
    <name evidence="3" type="ORF">MSPICULIGERA_LOCUS12964</name>
</gene>
<reference evidence="3" key="1">
    <citation type="submission" date="2023-06" db="EMBL/GenBank/DDBJ databases">
        <authorList>
            <person name="Delattre M."/>
        </authorList>
    </citation>
    <scope>NUCLEOTIDE SEQUENCE</scope>
    <source>
        <strain evidence="3">AF72</strain>
    </source>
</reference>
<evidence type="ECO:0000259" key="2">
    <source>
        <dbReference type="PROSITE" id="PS51670"/>
    </source>
</evidence>
<dbReference type="PANTHER" id="PTHR46707:SF1">
    <property type="entry name" value="COEXPRESSED WITH POLYCYSTINS-RELATED"/>
    <property type="match status" value="1"/>
</dbReference>
<feature type="domain" description="ShKT" evidence="2">
    <location>
        <begin position="269"/>
        <end position="307"/>
    </location>
</feature>
<dbReference type="Gene3D" id="1.10.10.1940">
    <property type="match status" value="2"/>
</dbReference>
<keyword evidence="4" id="KW-1185">Reference proteome</keyword>
<dbReference type="InterPro" id="IPR002018">
    <property type="entry name" value="CarbesteraseB"/>
</dbReference>
<dbReference type="PROSITE" id="PS51670">
    <property type="entry name" value="SHKT"/>
    <property type="match status" value="2"/>
</dbReference>
<dbReference type="Pfam" id="PF00135">
    <property type="entry name" value="COesterase"/>
    <property type="match status" value="1"/>
</dbReference>
<organism evidence="3 4">
    <name type="scientific">Mesorhabditis spiculigera</name>
    <dbReference type="NCBI Taxonomy" id="96644"/>
    <lineage>
        <taxon>Eukaryota</taxon>
        <taxon>Metazoa</taxon>
        <taxon>Ecdysozoa</taxon>
        <taxon>Nematoda</taxon>
        <taxon>Chromadorea</taxon>
        <taxon>Rhabditida</taxon>
        <taxon>Rhabditina</taxon>
        <taxon>Rhabditomorpha</taxon>
        <taxon>Rhabditoidea</taxon>
        <taxon>Rhabditidae</taxon>
        <taxon>Mesorhabditinae</taxon>
        <taxon>Mesorhabditis</taxon>
    </lineage>
</organism>
<dbReference type="Pfam" id="PF01549">
    <property type="entry name" value="ShK"/>
    <property type="match status" value="2"/>
</dbReference>
<comment type="caution">
    <text evidence="3">The sequence shown here is derived from an EMBL/GenBank/DDBJ whole genome shotgun (WGS) entry which is preliminary data.</text>
</comment>
<accession>A0AA36CSR7</accession>
<dbReference type="AlphaFoldDB" id="A0AA36CSR7"/>
<evidence type="ECO:0000256" key="1">
    <source>
        <dbReference type="PROSITE-ProRule" id="PRU01005"/>
    </source>
</evidence>
<comment type="caution">
    <text evidence="1">Lacks conserved residue(s) required for the propagation of feature annotation.</text>
</comment>
<evidence type="ECO:0000313" key="4">
    <source>
        <dbReference type="Proteomes" id="UP001177023"/>
    </source>
</evidence>